<evidence type="ECO:0000256" key="1">
    <source>
        <dbReference type="SAM" id="MobiDB-lite"/>
    </source>
</evidence>
<evidence type="ECO:0000313" key="3">
    <source>
        <dbReference type="Proteomes" id="UP000682892"/>
    </source>
</evidence>
<reference evidence="2" key="1">
    <citation type="submission" date="2005-10" db="EMBL/GenBank/DDBJ databases">
        <authorList>
            <person name="Loftus B.J."/>
            <person name="Nene V.M."/>
            <person name="Hannick L.I."/>
            <person name="Bidwell S."/>
            <person name="Haas B."/>
            <person name="Amedeo P."/>
            <person name="Orvis J."/>
            <person name="Wortman J.R."/>
            <person name="White O.R."/>
            <person name="Salzberg S."/>
            <person name="Shumway M."/>
            <person name="Koo H."/>
            <person name="Zhao Y."/>
            <person name="Holmes M."/>
            <person name="Miller J."/>
            <person name="Schatz M."/>
            <person name="Pop M."/>
            <person name="Pai G."/>
            <person name="Utterback T."/>
            <person name="Rogers Y.-H."/>
            <person name="Kravitz S."/>
            <person name="Fraser C.M."/>
        </authorList>
    </citation>
    <scope>NUCLEOTIDE SEQUENCE</scope>
    <source>
        <strain evidence="2">Liverpool</strain>
    </source>
</reference>
<feature type="compositionally biased region" description="Polar residues" evidence="1">
    <location>
        <begin position="92"/>
        <end position="109"/>
    </location>
</feature>
<feature type="compositionally biased region" description="Basic and acidic residues" evidence="1">
    <location>
        <begin position="132"/>
        <end position="145"/>
    </location>
</feature>
<feature type="compositionally biased region" description="Basic and acidic residues" evidence="1">
    <location>
        <begin position="344"/>
        <end position="354"/>
    </location>
</feature>
<dbReference type="HOGENOM" id="CLU_730007_0_0_1"/>
<gene>
    <name evidence="2" type="ORF">AaeL_AAEL014221</name>
</gene>
<sequence length="379" mass="40903">MDGSTLAPEDESKEEKGTTNHQRDTQGSRRAPRRPGLRDPSGKTPTKPEDNRIPGKPNEEKKPATPKDRKGTGMDGSTSAPADEANEEEEVQATSVTPKAANQQSQEGTSAPRATGNRAPVGAITNSAPRGETPRCRLPPERYRNDTATPYQTPTAGISGRSRYQSATNLDPKQVPSGHLGSTVPSGKPHPDSPNKCVQNQYHSPRLQLPPENYRDHPPALHKPLTAQEHSNAVAYDQMVTLRDQMAAPSTAGPSGRNHPPPPTTNSDPTQDPSGHLGPAALSGKPHPKPRPCPPWDHKGPKPSNPLTTPAKTTAEPPKCGHPALQDADLKPPPPRRNPARCRLRPERYRDNKQAPHKPLSVQERTNAAAYDKMVATIT</sequence>
<reference evidence="2" key="2">
    <citation type="journal article" date="2007" name="Science">
        <title>Genome sequence of Aedes aegypti, a major arbovirus vector.</title>
        <authorList>
            <person name="Nene V."/>
            <person name="Wortman J.R."/>
            <person name="Lawson D."/>
            <person name="Haas B."/>
            <person name="Kodira C."/>
            <person name="Tu Z.J."/>
            <person name="Loftus B."/>
            <person name="Xi Z."/>
            <person name="Megy K."/>
            <person name="Grabherr M."/>
            <person name="Ren Q."/>
            <person name="Zdobnov E.M."/>
            <person name="Lobo N.F."/>
            <person name="Campbell K.S."/>
            <person name="Brown S.E."/>
            <person name="Bonaldo M.F."/>
            <person name="Zhu J."/>
            <person name="Sinkins S.P."/>
            <person name="Hogenkamp D.G."/>
            <person name="Amedeo P."/>
            <person name="Arensburger P."/>
            <person name="Atkinson P.W."/>
            <person name="Bidwell S."/>
            <person name="Biedler J."/>
            <person name="Birney E."/>
            <person name="Bruggner R.V."/>
            <person name="Costas J."/>
            <person name="Coy M.R."/>
            <person name="Crabtree J."/>
            <person name="Crawford M."/>
            <person name="Debruyn B."/>
            <person name="Decaprio D."/>
            <person name="Eiglmeier K."/>
            <person name="Eisenstadt E."/>
            <person name="El-Dorry H."/>
            <person name="Gelbart W.M."/>
            <person name="Gomes S.L."/>
            <person name="Hammond M."/>
            <person name="Hannick L.I."/>
            <person name="Hogan J.R."/>
            <person name="Holmes M.H."/>
            <person name="Jaffe D."/>
            <person name="Johnston J.S."/>
            <person name="Kennedy R.C."/>
            <person name="Koo H."/>
            <person name="Kravitz S."/>
            <person name="Kriventseva E.V."/>
            <person name="Kulp D."/>
            <person name="Labutti K."/>
            <person name="Lee E."/>
            <person name="Li S."/>
            <person name="Lovin D.D."/>
            <person name="Mao C."/>
            <person name="Mauceli E."/>
            <person name="Menck C.F."/>
            <person name="Miller J.R."/>
            <person name="Montgomery P."/>
            <person name="Mori A."/>
            <person name="Nascimento A.L."/>
            <person name="Naveira H.F."/>
            <person name="Nusbaum C."/>
            <person name="O'leary S."/>
            <person name="Orvis J."/>
            <person name="Pertea M."/>
            <person name="Quesneville H."/>
            <person name="Reidenbach K.R."/>
            <person name="Rogers Y.H."/>
            <person name="Roth C.W."/>
            <person name="Schneider J.R."/>
            <person name="Schatz M."/>
            <person name="Shumway M."/>
            <person name="Stanke M."/>
            <person name="Stinson E.O."/>
            <person name="Tubio J.M."/>
            <person name="Vanzee J.P."/>
            <person name="Verjovski-Almeida S."/>
            <person name="Werner D."/>
            <person name="White O."/>
            <person name="Wyder S."/>
            <person name="Zeng Q."/>
            <person name="Zhao Q."/>
            <person name="Zhao Y."/>
            <person name="Hill C.A."/>
            <person name="Raikhel A.S."/>
            <person name="Soares M.B."/>
            <person name="Knudson D.L."/>
            <person name="Lee N.H."/>
            <person name="Galagan J."/>
            <person name="Salzberg S.L."/>
            <person name="Paulsen I.T."/>
            <person name="Dimopoulos G."/>
            <person name="Collins F.H."/>
            <person name="Birren B."/>
            <person name="Fraser-Liggett C.M."/>
            <person name="Severson D.W."/>
        </authorList>
    </citation>
    <scope>NUCLEOTIDE SEQUENCE [LARGE SCALE GENOMIC DNA]</scope>
    <source>
        <strain evidence="2">Liverpool</strain>
    </source>
</reference>
<feature type="compositionally biased region" description="Basic and acidic residues" evidence="1">
    <location>
        <begin position="36"/>
        <end position="72"/>
    </location>
</feature>
<evidence type="ECO:0000313" key="2">
    <source>
        <dbReference type="EMBL" id="EAT33505.1"/>
    </source>
</evidence>
<organism evidence="2 3">
    <name type="scientific">Aedes aegypti</name>
    <name type="common">Yellowfever mosquito</name>
    <name type="synonym">Culex aegypti</name>
    <dbReference type="NCBI Taxonomy" id="7159"/>
    <lineage>
        <taxon>Eukaryota</taxon>
        <taxon>Metazoa</taxon>
        <taxon>Ecdysozoa</taxon>
        <taxon>Arthropoda</taxon>
        <taxon>Hexapoda</taxon>
        <taxon>Insecta</taxon>
        <taxon>Pterygota</taxon>
        <taxon>Neoptera</taxon>
        <taxon>Endopterygota</taxon>
        <taxon>Diptera</taxon>
        <taxon>Nematocera</taxon>
        <taxon>Culicoidea</taxon>
        <taxon>Culicidae</taxon>
        <taxon>Culicinae</taxon>
        <taxon>Aedini</taxon>
        <taxon>Aedes</taxon>
        <taxon>Stegomyia</taxon>
    </lineage>
</organism>
<dbReference type="AlphaFoldDB" id="Q16GY4"/>
<dbReference type="EMBL" id="CH478225">
    <property type="protein sequence ID" value="EAT33505.1"/>
    <property type="molecule type" value="Genomic_DNA"/>
</dbReference>
<reference evidence="2" key="3">
    <citation type="submission" date="2012-09" db="EMBL/GenBank/DDBJ databases">
        <authorList>
            <consortium name="VectorBase"/>
        </authorList>
    </citation>
    <scope>NUCLEOTIDE SEQUENCE</scope>
    <source>
        <strain evidence="2">Liverpool</strain>
    </source>
</reference>
<protein>
    <submittedName>
        <fullName evidence="2">AAEL014221-PA</fullName>
    </submittedName>
</protein>
<proteinExistence type="predicted"/>
<feature type="compositionally biased region" description="Polar residues" evidence="1">
    <location>
        <begin position="146"/>
        <end position="171"/>
    </location>
</feature>
<feature type="compositionally biased region" description="Basic and acidic residues" evidence="1">
    <location>
        <begin position="13"/>
        <end position="27"/>
    </location>
</feature>
<dbReference type="OMA" id="DFHGPRQ"/>
<feature type="region of interest" description="Disordered" evidence="1">
    <location>
        <begin position="1"/>
        <end position="362"/>
    </location>
</feature>
<dbReference type="Proteomes" id="UP000682892">
    <property type="component" value="Unassembled WGS sequence"/>
</dbReference>
<dbReference type="PaxDb" id="7159-AAEL014221-PA"/>
<accession>Q16GY4</accession>
<feature type="compositionally biased region" description="Low complexity" evidence="1">
    <location>
        <begin position="306"/>
        <end position="318"/>
    </location>
</feature>
<name>Q16GY4_AEDAE</name>